<dbReference type="SUPFAM" id="SSF49742">
    <property type="entry name" value="PHM/PNGase F"/>
    <property type="match status" value="1"/>
</dbReference>
<sequence>MALCISMLSPAIEVMPGDSIASKCTYKSTSCSGATLYGESTFDEMCFGLLYYYPVSNISGAWTCISCKEISQCEINSGNVDGCNIFDSFNLDNQASQNRYDTIINNCPIFGAGTHDCMAAQMSIRNDPCMTPDVYDLIISKNNGWYTAVVFQYCDVDTQPLLHVSQFISGTKRAVL</sequence>
<dbReference type="InterPro" id="IPR008977">
    <property type="entry name" value="PHM/PNGase_F_dom_sf"/>
</dbReference>
<dbReference type="AlphaFoldDB" id="A0A8B6G5A5"/>
<dbReference type="Gene3D" id="2.60.120.230">
    <property type="match status" value="1"/>
</dbReference>
<accession>A0A8B6G5A5</accession>
<keyword evidence="1" id="KW-1015">Disulfide bond</keyword>
<dbReference type="EMBL" id="UYJE01007895">
    <property type="protein sequence ID" value="VDI58911.1"/>
    <property type="molecule type" value="Genomic_DNA"/>
</dbReference>
<evidence type="ECO:0000259" key="2">
    <source>
        <dbReference type="Pfam" id="PF03712"/>
    </source>
</evidence>
<dbReference type="InterPro" id="IPR024548">
    <property type="entry name" value="Cu2_monoox_C"/>
</dbReference>
<dbReference type="InterPro" id="IPR000945">
    <property type="entry name" value="DBH-like"/>
</dbReference>
<evidence type="ECO:0000256" key="1">
    <source>
        <dbReference type="ARBA" id="ARBA00023157"/>
    </source>
</evidence>
<feature type="domain" description="Copper type II ascorbate-dependent monooxygenase C-terminal" evidence="2">
    <location>
        <begin position="5"/>
        <end position="59"/>
    </location>
</feature>
<dbReference type="Pfam" id="PF03712">
    <property type="entry name" value="Cu2_monoox_C"/>
    <property type="match status" value="1"/>
</dbReference>
<dbReference type="InterPro" id="IPR014784">
    <property type="entry name" value="Cu2_ascorb_mOase-like_C"/>
</dbReference>
<dbReference type="OrthoDB" id="6134740at2759"/>
<evidence type="ECO:0000313" key="4">
    <source>
        <dbReference type="Proteomes" id="UP000596742"/>
    </source>
</evidence>
<proteinExistence type="predicted"/>
<dbReference type="PANTHER" id="PTHR10157:SF23">
    <property type="entry name" value="MOXD1 HOMOLOG 1"/>
    <property type="match status" value="1"/>
</dbReference>
<dbReference type="GO" id="GO:0004500">
    <property type="term" value="F:dopamine beta-monooxygenase activity"/>
    <property type="evidence" value="ECO:0007669"/>
    <property type="project" value="InterPro"/>
</dbReference>
<protein>
    <recommendedName>
        <fullName evidence="2">Copper type II ascorbate-dependent monooxygenase C-terminal domain-containing protein</fullName>
    </recommendedName>
</protein>
<name>A0A8B6G5A5_MYTGA</name>
<reference evidence="3" key="1">
    <citation type="submission" date="2018-11" db="EMBL/GenBank/DDBJ databases">
        <authorList>
            <person name="Alioto T."/>
            <person name="Alioto T."/>
        </authorList>
    </citation>
    <scope>NUCLEOTIDE SEQUENCE</scope>
</reference>
<organism evidence="3 4">
    <name type="scientific">Mytilus galloprovincialis</name>
    <name type="common">Mediterranean mussel</name>
    <dbReference type="NCBI Taxonomy" id="29158"/>
    <lineage>
        <taxon>Eukaryota</taxon>
        <taxon>Metazoa</taxon>
        <taxon>Spiralia</taxon>
        <taxon>Lophotrochozoa</taxon>
        <taxon>Mollusca</taxon>
        <taxon>Bivalvia</taxon>
        <taxon>Autobranchia</taxon>
        <taxon>Pteriomorphia</taxon>
        <taxon>Mytilida</taxon>
        <taxon>Mytiloidea</taxon>
        <taxon>Mytilidae</taxon>
        <taxon>Mytilinae</taxon>
        <taxon>Mytilus</taxon>
    </lineage>
</organism>
<dbReference type="PANTHER" id="PTHR10157">
    <property type="entry name" value="DOPAMINE BETA HYDROXYLASE RELATED"/>
    <property type="match status" value="1"/>
</dbReference>
<keyword evidence="4" id="KW-1185">Reference proteome</keyword>
<dbReference type="Proteomes" id="UP000596742">
    <property type="component" value="Unassembled WGS sequence"/>
</dbReference>
<gene>
    <name evidence="3" type="ORF">MGAL_10B079871</name>
</gene>
<evidence type="ECO:0000313" key="3">
    <source>
        <dbReference type="EMBL" id="VDI58911.1"/>
    </source>
</evidence>
<comment type="caution">
    <text evidence="3">The sequence shown here is derived from an EMBL/GenBank/DDBJ whole genome shotgun (WGS) entry which is preliminary data.</text>
</comment>